<comment type="subcellular location">
    <subcellularLocation>
        <location evidence="1">Membrane</location>
        <topology evidence="1">Multi-pass membrane protein</topology>
    </subcellularLocation>
</comment>
<proteinExistence type="inferred from homology"/>
<dbReference type="SUPFAM" id="SSF52540">
    <property type="entry name" value="P-loop containing nucleoside triphosphate hydrolases"/>
    <property type="match status" value="2"/>
</dbReference>
<feature type="transmembrane region" description="Helical" evidence="10">
    <location>
        <begin position="868"/>
        <end position="891"/>
    </location>
</feature>
<reference evidence="12 13" key="1">
    <citation type="journal article" date="2019" name="Int. J. Syst. Evol. Microbiol.">
        <title>Bifidobacterium jacchi sp. nov., isolated from the faeces of a baby common marmoset (Callithrix jacchus).</title>
        <authorList>
            <person name="Modesto M."/>
            <person name="Watanabe K."/>
            <person name="Arita M."/>
            <person name="Satti M."/>
            <person name="Oki K."/>
            <person name="Sciavilla P."/>
            <person name="Patavino C."/>
            <person name="Camma C."/>
            <person name="Michelini S."/>
            <person name="Sgorbati B."/>
            <person name="Mattarelli P."/>
        </authorList>
    </citation>
    <scope>NUCLEOTIDE SEQUENCE [LARGE SCALE GENOMIC DNA]</scope>
    <source>
        <strain evidence="12 13">MRM 9.3</strain>
    </source>
</reference>
<evidence type="ECO:0000256" key="6">
    <source>
        <dbReference type="ARBA" id="ARBA00022840"/>
    </source>
</evidence>
<evidence type="ECO:0000256" key="5">
    <source>
        <dbReference type="ARBA" id="ARBA00022741"/>
    </source>
</evidence>
<sequence length="898" mass="95736">MPDVFDAAASSATADAESAGARPVSVRARDWGWRHSTRRDFALRHIDFDIRPGERVLLLGASGAGKSTLMAGLAGVLGGDDEGEEEGGLTLDGVPARDARGRAGLVLQDPDSQIILERVGDDTAFGCENLAVPREETWRRVRESLALVGLDELDQSRSTSHLSGGQRQRLALAGVLAMRPGLLLLDEPTANLDPEGVHEVHDAVADVLRRTGETMIVVEHHIDVWLDLIDRVIVLGRPKPGEHTAGVIADGSPDRVFREMSDVLAAGGAWVPGRRIPTEYRRLGSTLDTASAVSAESAAIAASTANAGSAPTAGSAMSDMSVHTTAQTDRSRGKAQSSEPLLFTQDLSFGRGTPLGEHVDLAFHGGTVYALMGPNGAGKSTLALTLAGLLKPLDGHVRVCDAIAPKNPKSGDEPFGWRSRELLGRVGMVFQEPEHQFAANTVRDEVALGPKGMGRDDEEAYRIADRMLERLGLARFARANPYTLSGGEKRRLSVASMLAAAPRVLIMDEPTFGQDFATWTEMVRLIAIARDEGSAVVMVTHDEALVEALDATRIEFREDGIVGESVASVEKSFASAEKSAEIEKPAAQSTAESAAESAVEPAAFGAADAAHVNQRTADHSHASGDRIVHVSPPSQRHEPAKPASPSWFVARINPVSRFIMGLVLCIPMFFSLDVVSASVALGLELALLWIGGIAPWTVCRRTWPVWIAACGGFLSVALYGKAFGAVYFDFGVIHVTQGSVYFATATFLRVLAIATPSVVLAFGLDPTDLADGLVQILRLSPRFVYGGLAGVRMFTLLTEDWRALGLSRRSRGLGDENAVRRAFSQAFGLLVLSIRRATRLATAMEARGFGGDGPRTNARISRLHAADWVSYAIAVIIPTAALTAAALTGYWNQPLFAA</sequence>
<feature type="compositionally biased region" description="Polar residues" evidence="9">
    <location>
        <begin position="321"/>
        <end position="338"/>
    </location>
</feature>
<dbReference type="OrthoDB" id="501320at2"/>
<feature type="domain" description="ABC transporter" evidence="11">
    <location>
        <begin position="26"/>
        <end position="262"/>
    </location>
</feature>
<dbReference type="InterPro" id="IPR015856">
    <property type="entry name" value="ABC_transpr_CbiO/EcfA_su"/>
</dbReference>
<dbReference type="GO" id="GO:0043190">
    <property type="term" value="C:ATP-binding cassette (ABC) transporter complex"/>
    <property type="evidence" value="ECO:0007669"/>
    <property type="project" value="TreeGrafter"/>
</dbReference>
<evidence type="ECO:0000256" key="1">
    <source>
        <dbReference type="ARBA" id="ARBA00004141"/>
    </source>
</evidence>
<evidence type="ECO:0000256" key="10">
    <source>
        <dbReference type="SAM" id="Phobius"/>
    </source>
</evidence>
<evidence type="ECO:0000256" key="3">
    <source>
        <dbReference type="ARBA" id="ARBA00022448"/>
    </source>
</evidence>
<dbReference type="GO" id="GO:0042626">
    <property type="term" value="F:ATPase-coupled transmembrane transporter activity"/>
    <property type="evidence" value="ECO:0007669"/>
    <property type="project" value="TreeGrafter"/>
</dbReference>
<dbReference type="RefSeq" id="WP_151917061.1">
    <property type="nucleotide sequence ID" value="NZ_RQSP01000023.1"/>
</dbReference>
<dbReference type="GO" id="GO:0005524">
    <property type="term" value="F:ATP binding"/>
    <property type="evidence" value="ECO:0007669"/>
    <property type="project" value="UniProtKB-KW"/>
</dbReference>
<gene>
    <name evidence="12" type="ORF">EHS19_07030</name>
</gene>
<keyword evidence="5" id="KW-0547">Nucleotide-binding</keyword>
<dbReference type="InterPro" id="IPR017871">
    <property type="entry name" value="ABC_transporter-like_CS"/>
</dbReference>
<feature type="region of interest" description="Disordered" evidence="9">
    <location>
        <begin position="308"/>
        <end position="338"/>
    </location>
</feature>
<evidence type="ECO:0000313" key="13">
    <source>
        <dbReference type="Proteomes" id="UP000326336"/>
    </source>
</evidence>
<evidence type="ECO:0000256" key="2">
    <source>
        <dbReference type="ARBA" id="ARBA00005417"/>
    </source>
</evidence>
<keyword evidence="6 12" id="KW-0067">ATP-binding</keyword>
<keyword evidence="4 10" id="KW-0812">Transmembrane</keyword>
<dbReference type="InterPro" id="IPR003593">
    <property type="entry name" value="AAA+_ATPase"/>
</dbReference>
<accession>A0A5N5RGY4</accession>
<dbReference type="CDD" id="cd03225">
    <property type="entry name" value="ABC_cobalt_CbiO_domain1"/>
    <property type="match status" value="2"/>
</dbReference>
<dbReference type="Proteomes" id="UP000326336">
    <property type="component" value="Unassembled WGS sequence"/>
</dbReference>
<feature type="transmembrane region" description="Helical" evidence="10">
    <location>
        <begin position="679"/>
        <end position="697"/>
    </location>
</feature>
<dbReference type="InterPro" id="IPR003339">
    <property type="entry name" value="ABC/ECF_trnsptr_transmembrane"/>
</dbReference>
<organism evidence="12 13">
    <name type="scientific">Bifidobacterium jacchi</name>
    <dbReference type="NCBI Taxonomy" id="2490545"/>
    <lineage>
        <taxon>Bacteria</taxon>
        <taxon>Bacillati</taxon>
        <taxon>Actinomycetota</taxon>
        <taxon>Actinomycetes</taxon>
        <taxon>Bifidobacteriales</taxon>
        <taxon>Bifidobacteriaceae</taxon>
        <taxon>Bifidobacterium</taxon>
    </lineage>
</organism>
<dbReference type="CDD" id="cd16914">
    <property type="entry name" value="EcfT"/>
    <property type="match status" value="1"/>
</dbReference>
<dbReference type="EMBL" id="RQSP01000023">
    <property type="protein sequence ID" value="KAB5606528.1"/>
    <property type="molecule type" value="Genomic_DNA"/>
</dbReference>
<keyword evidence="3" id="KW-0813">Transport</keyword>
<feature type="transmembrane region" description="Helical" evidence="10">
    <location>
        <begin position="703"/>
        <end position="728"/>
    </location>
</feature>
<protein>
    <submittedName>
        <fullName evidence="12">ATP-binding cassette domain-containing protein</fullName>
    </submittedName>
</protein>
<evidence type="ECO:0000256" key="9">
    <source>
        <dbReference type="SAM" id="MobiDB-lite"/>
    </source>
</evidence>
<comment type="similarity">
    <text evidence="2">Belongs to the ABC transporter superfamily.</text>
</comment>
<dbReference type="PROSITE" id="PS50893">
    <property type="entry name" value="ABC_TRANSPORTER_2"/>
    <property type="match status" value="2"/>
</dbReference>
<evidence type="ECO:0000256" key="8">
    <source>
        <dbReference type="ARBA" id="ARBA00023136"/>
    </source>
</evidence>
<keyword evidence="7 10" id="KW-1133">Transmembrane helix</keyword>
<dbReference type="Gene3D" id="3.40.50.300">
    <property type="entry name" value="P-loop containing nucleotide triphosphate hydrolases"/>
    <property type="match status" value="2"/>
</dbReference>
<feature type="transmembrane region" description="Helical" evidence="10">
    <location>
        <begin position="740"/>
        <end position="763"/>
    </location>
</feature>
<feature type="region of interest" description="Disordered" evidence="9">
    <location>
        <begin position="1"/>
        <end position="21"/>
    </location>
</feature>
<feature type="region of interest" description="Disordered" evidence="9">
    <location>
        <begin position="615"/>
        <end position="642"/>
    </location>
</feature>
<feature type="compositionally biased region" description="Basic and acidic residues" evidence="9">
    <location>
        <begin position="616"/>
        <end position="628"/>
    </location>
</feature>
<evidence type="ECO:0000259" key="11">
    <source>
        <dbReference type="PROSITE" id="PS50893"/>
    </source>
</evidence>
<feature type="compositionally biased region" description="Low complexity" evidence="9">
    <location>
        <begin position="7"/>
        <end position="21"/>
    </location>
</feature>
<evidence type="ECO:0000313" key="12">
    <source>
        <dbReference type="EMBL" id="KAB5606528.1"/>
    </source>
</evidence>
<comment type="caution">
    <text evidence="12">The sequence shown here is derived from an EMBL/GenBank/DDBJ whole genome shotgun (WGS) entry which is preliminary data.</text>
</comment>
<dbReference type="SMART" id="SM00382">
    <property type="entry name" value="AAA"/>
    <property type="match status" value="2"/>
</dbReference>
<dbReference type="Pfam" id="PF02361">
    <property type="entry name" value="CbiQ"/>
    <property type="match status" value="1"/>
</dbReference>
<keyword evidence="13" id="KW-1185">Reference proteome</keyword>
<keyword evidence="8 10" id="KW-0472">Membrane</keyword>
<dbReference type="InterPro" id="IPR050095">
    <property type="entry name" value="ECF_ABC_transporter_ATP-bd"/>
</dbReference>
<evidence type="ECO:0000256" key="4">
    <source>
        <dbReference type="ARBA" id="ARBA00022692"/>
    </source>
</evidence>
<feature type="domain" description="ABC transporter" evidence="11">
    <location>
        <begin position="336"/>
        <end position="584"/>
    </location>
</feature>
<dbReference type="PROSITE" id="PS00211">
    <property type="entry name" value="ABC_TRANSPORTER_1"/>
    <property type="match status" value="2"/>
</dbReference>
<dbReference type="InterPro" id="IPR027417">
    <property type="entry name" value="P-loop_NTPase"/>
</dbReference>
<dbReference type="Pfam" id="PF00005">
    <property type="entry name" value="ABC_tran"/>
    <property type="match status" value="2"/>
</dbReference>
<evidence type="ECO:0000256" key="7">
    <source>
        <dbReference type="ARBA" id="ARBA00022989"/>
    </source>
</evidence>
<dbReference type="PANTHER" id="PTHR43553">
    <property type="entry name" value="HEAVY METAL TRANSPORTER"/>
    <property type="match status" value="1"/>
</dbReference>
<dbReference type="InterPro" id="IPR003439">
    <property type="entry name" value="ABC_transporter-like_ATP-bd"/>
</dbReference>
<dbReference type="AlphaFoldDB" id="A0A5N5RGY4"/>
<name>A0A5N5RGY4_9BIFI</name>
<dbReference type="GO" id="GO:0016887">
    <property type="term" value="F:ATP hydrolysis activity"/>
    <property type="evidence" value="ECO:0007669"/>
    <property type="project" value="InterPro"/>
</dbReference>